<feature type="coiled-coil region" evidence="1">
    <location>
        <begin position="139"/>
        <end position="187"/>
    </location>
</feature>
<reference evidence="3 4" key="1">
    <citation type="submission" date="2018-06" db="EMBL/GenBank/DDBJ databases">
        <title>A transcriptomic atlas of mushroom development highlights an independent origin of complex multicellularity.</title>
        <authorList>
            <consortium name="DOE Joint Genome Institute"/>
            <person name="Krizsan K."/>
            <person name="Almasi E."/>
            <person name="Merenyi Z."/>
            <person name="Sahu N."/>
            <person name="Viragh M."/>
            <person name="Koszo T."/>
            <person name="Mondo S."/>
            <person name="Kiss B."/>
            <person name="Balint B."/>
            <person name="Kues U."/>
            <person name="Barry K."/>
            <person name="Hegedus J.C."/>
            <person name="Henrissat B."/>
            <person name="Johnson J."/>
            <person name="Lipzen A."/>
            <person name="Ohm R."/>
            <person name="Nagy I."/>
            <person name="Pangilinan J."/>
            <person name="Yan J."/>
            <person name="Xiong Y."/>
            <person name="Grigoriev I.V."/>
            <person name="Hibbett D.S."/>
            <person name="Nagy L.G."/>
        </authorList>
    </citation>
    <scope>NUCLEOTIDE SEQUENCE [LARGE SCALE GENOMIC DNA]</scope>
    <source>
        <strain evidence="3 4">SZMC22713</strain>
    </source>
</reference>
<accession>A0A4Y7PRL2</accession>
<feature type="compositionally biased region" description="Polar residues" evidence="2">
    <location>
        <begin position="45"/>
        <end position="55"/>
    </location>
</feature>
<protein>
    <submittedName>
        <fullName evidence="3">Uncharacterized protein</fullName>
    </submittedName>
</protein>
<dbReference type="Proteomes" id="UP000294933">
    <property type="component" value="Unassembled WGS sequence"/>
</dbReference>
<keyword evidence="1" id="KW-0175">Coiled coil</keyword>
<evidence type="ECO:0000313" key="4">
    <source>
        <dbReference type="Proteomes" id="UP000294933"/>
    </source>
</evidence>
<organism evidence="3 4">
    <name type="scientific">Rickenella mellea</name>
    <dbReference type="NCBI Taxonomy" id="50990"/>
    <lineage>
        <taxon>Eukaryota</taxon>
        <taxon>Fungi</taxon>
        <taxon>Dikarya</taxon>
        <taxon>Basidiomycota</taxon>
        <taxon>Agaricomycotina</taxon>
        <taxon>Agaricomycetes</taxon>
        <taxon>Hymenochaetales</taxon>
        <taxon>Rickenellaceae</taxon>
        <taxon>Rickenella</taxon>
    </lineage>
</organism>
<feature type="region of interest" description="Disordered" evidence="2">
    <location>
        <begin position="1"/>
        <end position="55"/>
    </location>
</feature>
<gene>
    <name evidence="3" type="ORF">BD410DRAFT_807570</name>
</gene>
<dbReference type="VEuPathDB" id="FungiDB:BD410DRAFT_807570"/>
<proteinExistence type="predicted"/>
<sequence length="243" mass="25788">MAGNDNNPTTSRGLSNPIASKTQSKSGTAAPTVAPNANKDDPAKPTTNIQSSKPASNILSTAKSAKLYLIENKLAITNTEYTLATLIDILLQLSHNASLSSKTVRECACAVAILLQDLSDKNTAKAILTYITIGLNSQLTKLQETSETINEAAKKLESTISTLTTTINSASNNLENESQRITRVINELHVDACKLVINLEAAIDELPTAPAPQHITADQTNIPAPRGMVDNLELAFSSNTVGH</sequence>
<keyword evidence="4" id="KW-1185">Reference proteome</keyword>
<name>A0A4Y7PRL2_9AGAM</name>
<evidence type="ECO:0000256" key="1">
    <source>
        <dbReference type="SAM" id="Coils"/>
    </source>
</evidence>
<feature type="compositionally biased region" description="Polar residues" evidence="2">
    <location>
        <begin position="1"/>
        <end position="29"/>
    </location>
</feature>
<dbReference type="EMBL" id="ML170227">
    <property type="protein sequence ID" value="TDL17160.1"/>
    <property type="molecule type" value="Genomic_DNA"/>
</dbReference>
<dbReference type="AlphaFoldDB" id="A0A4Y7PRL2"/>
<evidence type="ECO:0000256" key="2">
    <source>
        <dbReference type="SAM" id="MobiDB-lite"/>
    </source>
</evidence>
<evidence type="ECO:0000313" key="3">
    <source>
        <dbReference type="EMBL" id="TDL17160.1"/>
    </source>
</evidence>